<evidence type="ECO:0000259" key="8">
    <source>
        <dbReference type="Pfam" id="PF07669"/>
    </source>
</evidence>
<keyword evidence="5" id="KW-0949">S-adenosyl-L-methionine</keyword>
<dbReference type="InterPro" id="IPR029063">
    <property type="entry name" value="SAM-dependent_MTases_sf"/>
</dbReference>
<reference evidence="10" key="1">
    <citation type="journal article" date="2019" name="Int. J. Syst. Evol. Microbiol.">
        <title>The Global Catalogue of Microorganisms (GCM) 10K type strain sequencing project: providing services to taxonomists for standard genome sequencing and annotation.</title>
        <authorList>
            <consortium name="The Broad Institute Genomics Platform"/>
            <consortium name="The Broad Institute Genome Sequencing Center for Infectious Disease"/>
            <person name="Wu L."/>
            <person name="Ma J."/>
        </authorList>
    </citation>
    <scope>NUCLEOTIDE SEQUENCE [LARGE SCALE GENOMIC DNA]</scope>
    <source>
        <strain evidence="10">NBRC 104970</strain>
    </source>
</reference>
<dbReference type="PANTHER" id="PTHR33841:SF5">
    <property type="entry name" value="DNA METHYLASE (MODIFICATION METHYLASE) (METHYLTRANSFERASE)-RELATED"/>
    <property type="match status" value="1"/>
</dbReference>
<evidence type="ECO:0000313" key="10">
    <source>
        <dbReference type="Proteomes" id="UP001156836"/>
    </source>
</evidence>
<comment type="catalytic activity">
    <reaction evidence="6">
        <text>a 2'-deoxyadenosine in DNA + S-adenosyl-L-methionine = an N(6)-methyl-2'-deoxyadenosine in DNA + S-adenosyl-L-homocysteine + H(+)</text>
        <dbReference type="Rhea" id="RHEA:15197"/>
        <dbReference type="Rhea" id="RHEA-COMP:12418"/>
        <dbReference type="Rhea" id="RHEA-COMP:12419"/>
        <dbReference type="ChEBI" id="CHEBI:15378"/>
        <dbReference type="ChEBI" id="CHEBI:57856"/>
        <dbReference type="ChEBI" id="CHEBI:59789"/>
        <dbReference type="ChEBI" id="CHEBI:90615"/>
        <dbReference type="ChEBI" id="CHEBI:90616"/>
        <dbReference type="EC" id="2.1.1.72"/>
    </reaction>
</comment>
<evidence type="ECO:0000256" key="5">
    <source>
        <dbReference type="ARBA" id="ARBA00022691"/>
    </source>
</evidence>
<dbReference type="InterPro" id="IPR011639">
    <property type="entry name" value="MethylTrfase_TaqI-like_dom"/>
</dbReference>
<dbReference type="InterPro" id="IPR050953">
    <property type="entry name" value="N4_N6_ade-DNA_methylase"/>
</dbReference>
<keyword evidence="10" id="KW-1185">Reference proteome</keyword>
<evidence type="ECO:0000313" key="9">
    <source>
        <dbReference type="EMBL" id="GLS05400.1"/>
    </source>
</evidence>
<dbReference type="PROSITE" id="PS00092">
    <property type="entry name" value="N6_MTASE"/>
    <property type="match status" value="1"/>
</dbReference>
<accession>A0ABQ6BTS5</accession>
<keyword evidence="4" id="KW-0808">Transferase</keyword>
<dbReference type="GO" id="GO:0032259">
    <property type="term" value="P:methylation"/>
    <property type="evidence" value="ECO:0007669"/>
    <property type="project" value="UniProtKB-KW"/>
</dbReference>
<dbReference type="Pfam" id="PF07669">
    <property type="entry name" value="Eco57I"/>
    <property type="match status" value="1"/>
</dbReference>
<organism evidence="9 10">
    <name type="scientific">Chitiniphilus shinanonensis</name>
    <dbReference type="NCBI Taxonomy" id="553088"/>
    <lineage>
        <taxon>Bacteria</taxon>
        <taxon>Pseudomonadati</taxon>
        <taxon>Pseudomonadota</taxon>
        <taxon>Betaproteobacteria</taxon>
        <taxon>Neisseriales</taxon>
        <taxon>Chitinibacteraceae</taxon>
        <taxon>Chitiniphilus</taxon>
    </lineage>
</organism>
<evidence type="ECO:0000256" key="4">
    <source>
        <dbReference type="ARBA" id="ARBA00022679"/>
    </source>
</evidence>
<dbReference type="EMBL" id="BSOZ01000045">
    <property type="protein sequence ID" value="GLS05400.1"/>
    <property type="molecule type" value="Genomic_DNA"/>
</dbReference>
<comment type="caution">
    <text evidence="9">The sequence shown here is derived from an EMBL/GenBank/DDBJ whole genome shotgun (WGS) entry which is preliminary data.</text>
</comment>
<dbReference type="SUPFAM" id="SSF53335">
    <property type="entry name" value="S-adenosyl-L-methionine-dependent methyltransferases"/>
    <property type="match status" value="1"/>
</dbReference>
<gene>
    <name evidence="9" type="ORF">GCM10007860_25520</name>
</gene>
<feature type="region of interest" description="Disordered" evidence="7">
    <location>
        <begin position="1"/>
        <end position="27"/>
    </location>
</feature>
<feature type="domain" description="Type II methyltransferase M.TaqI-like" evidence="8">
    <location>
        <begin position="167"/>
        <end position="264"/>
    </location>
</feature>
<name>A0ABQ6BTS5_9NEIS</name>
<comment type="similarity">
    <text evidence="1">Belongs to the N(4)/N(6)-methyltransferase family.</text>
</comment>
<sequence length="588" mass="65556">MKMLGPINAAESTRHKVSPRTTQDRGTSAICPVRAATEVLATDGGIEARGAIFTRSEVVSFILDLAGYTEDQPLYKKRLLEPSFGGGDFLLPIIERLLRSWGMSTPDDLAVDELGDAIRAVELHHDTFHGTHAAVIALLKREGMTPDTATTLAGRWLSQGDFLLAPLEGEFDFVVGNPPYVRQELIPAPLLAEYRSRYQTMYDRADIYIPFIERSLSVLSDGGSLSFICADRWMKNRYGGPLRSLVAERFHLKVYVDMVDTPAFHSDVIAYPAITVISREAPRATRIAHRPAIDRATLTALAGALLAQTLPEEAGPVRELARVTNGTEPWLLESADQMALIRRLEGRFPLLEEVGCKVGIGVATGADKAFIGDFDAIDVEPDRKLPLVTTKDIMSGEVKWRGQAVINPFAESGGLVDLDDYPRLRRYLEARREVIARRHCAQKAPANWYRTIDRITPALAARQKLLIPDIKGESHIVFEGGELYPHHNLYYVTSDEWDLRALQAVLLSAVTRLFVATYSTKMRGGFLRFQAQYLRRIRIPRWSDVPEPLRRELAESAVKRDVQACNQAVFKLYGLSYEERSALGGNGE</sequence>
<evidence type="ECO:0000256" key="7">
    <source>
        <dbReference type="SAM" id="MobiDB-lite"/>
    </source>
</evidence>
<dbReference type="GO" id="GO:0008168">
    <property type="term" value="F:methyltransferase activity"/>
    <property type="evidence" value="ECO:0007669"/>
    <property type="project" value="UniProtKB-KW"/>
</dbReference>
<proteinExistence type="inferred from homology"/>
<protein>
    <recommendedName>
        <fullName evidence="2">site-specific DNA-methyltransferase (adenine-specific)</fullName>
        <ecNumber evidence="2">2.1.1.72</ecNumber>
    </recommendedName>
</protein>
<evidence type="ECO:0000256" key="3">
    <source>
        <dbReference type="ARBA" id="ARBA00022603"/>
    </source>
</evidence>
<dbReference type="InterPro" id="IPR002052">
    <property type="entry name" value="DNA_methylase_N6_adenine_CS"/>
</dbReference>
<evidence type="ECO:0000256" key="6">
    <source>
        <dbReference type="ARBA" id="ARBA00047942"/>
    </source>
</evidence>
<evidence type="ECO:0000256" key="1">
    <source>
        <dbReference type="ARBA" id="ARBA00006594"/>
    </source>
</evidence>
<dbReference type="Proteomes" id="UP001156836">
    <property type="component" value="Unassembled WGS sequence"/>
</dbReference>
<keyword evidence="3 9" id="KW-0489">Methyltransferase</keyword>
<dbReference type="Gene3D" id="3.40.50.150">
    <property type="entry name" value="Vaccinia Virus protein VP39"/>
    <property type="match status" value="1"/>
</dbReference>
<dbReference type="PRINTS" id="PR00507">
    <property type="entry name" value="N12N6MTFRASE"/>
</dbReference>
<evidence type="ECO:0000256" key="2">
    <source>
        <dbReference type="ARBA" id="ARBA00011900"/>
    </source>
</evidence>
<dbReference type="PANTHER" id="PTHR33841">
    <property type="entry name" value="DNA METHYLTRANSFERASE YEEA-RELATED"/>
    <property type="match status" value="1"/>
</dbReference>
<dbReference type="EC" id="2.1.1.72" evidence="2"/>